<evidence type="ECO:0000256" key="3">
    <source>
        <dbReference type="ARBA" id="ARBA00012251"/>
    </source>
</evidence>
<dbReference type="GO" id="GO:0061630">
    <property type="term" value="F:ubiquitin protein ligase activity"/>
    <property type="evidence" value="ECO:0007669"/>
    <property type="project" value="UniProtKB-EC"/>
</dbReference>
<dbReference type="Gene3D" id="3.30.40.10">
    <property type="entry name" value="Zinc/RING finger domain, C3HC4 (zinc finger)"/>
    <property type="match status" value="1"/>
</dbReference>
<evidence type="ECO:0000313" key="11">
    <source>
        <dbReference type="EMBL" id="JAD90069.1"/>
    </source>
</evidence>
<dbReference type="Gene3D" id="1.20.120.1750">
    <property type="match status" value="1"/>
</dbReference>
<keyword evidence="8" id="KW-0833">Ubl conjugation pathway</keyword>
<evidence type="ECO:0000256" key="7">
    <source>
        <dbReference type="ARBA" id="ARBA00022771"/>
    </source>
</evidence>
<evidence type="ECO:0000256" key="4">
    <source>
        <dbReference type="ARBA" id="ARBA00022679"/>
    </source>
</evidence>
<keyword evidence="9" id="KW-0862">Zinc</keyword>
<dbReference type="InterPro" id="IPR013083">
    <property type="entry name" value="Znf_RING/FYVE/PHD"/>
</dbReference>
<keyword evidence="5" id="KW-0479">Metal-binding</keyword>
<dbReference type="InterPro" id="IPR002867">
    <property type="entry name" value="IBR_dom"/>
</dbReference>
<evidence type="ECO:0000256" key="9">
    <source>
        <dbReference type="ARBA" id="ARBA00022833"/>
    </source>
</evidence>
<evidence type="ECO:0000256" key="1">
    <source>
        <dbReference type="ARBA" id="ARBA00001798"/>
    </source>
</evidence>
<dbReference type="InterPro" id="IPR044066">
    <property type="entry name" value="TRIAD_supradom"/>
</dbReference>
<evidence type="ECO:0000256" key="6">
    <source>
        <dbReference type="ARBA" id="ARBA00022737"/>
    </source>
</evidence>
<name>A0A0A9DNB9_ARUDO</name>
<reference evidence="11" key="1">
    <citation type="submission" date="2014-09" db="EMBL/GenBank/DDBJ databases">
        <authorList>
            <person name="Magalhaes I.L.F."/>
            <person name="Oliveira U."/>
            <person name="Santos F.R."/>
            <person name="Vidigal T.H.D.A."/>
            <person name="Brescovit A.D."/>
            <person name="Santos A.J."/>
        </authorList>
    </citation>
    <scope>NUCLEOTIDE SEQUENCE</scope>
    <source>
        <tissue evidence="11">Shoot tissue taken approximately 20 cm above the soil surface</tissue>
    </source>
</reference>
<dbReference type="SUPFAM" id="SSF57850">
    <property type="entry name" value="RING/U-box"/>
    <property type="match status" value="3"/>
</dbReference>
<dbReference type="PANTHER" id="PTHR11685">
    <property type="entry name" value="RBR FAMILY RING FINGER AND IBR DOMAIN-CONTAINING"/>
    <property type="match status" value="1"/>
</dbReference>
<evidence type="ECO:0000256" key="5">
    <source>
        <dbReference type="ARBA" id="ARBA00022723"/>
    </source>
</evidence>
<dbReference type="CDD" id="cd22584">
    <property type="entry name" value="Rcat_RBR_unk"/>
    <property type="match status" value="1"/>
</dbReference>
<dbReference type="InterPro" id="IPR017907">
    <property type="entry name" value="Znf_RING_CS"/>
</dbReference>
<comment type="catalytic activity">
    <reaction evidence="1">
        <text>[E2 ubiquitin-conjugating enzyme]-S-ubiquitinyl-L-cysteine + [acceptor protein]-L-lysine = [E2 ubiquitin-conjugating enzyme]-L-cysteine + [acceptor protein]-N(6)-ubiquitinyl-L-lysine.</text>
        <dbReference type="EC" id="2.3.2.31"/>
    </reaction>
</comment>
<comment type="cofactor">
    <cofactor evidence="2">
        <name>Zn(2+)</name>
        <dbReference type="ChEBI" id="CHEBI:29105"/>
    </cofactor>
</comment>
<dbReference type="PROSITE" id="PS51873">
    <property type="entry name" value="TRIAD"/>
    <property type="match status" value="1"/>
</dbReference>
<keyword evidence="4" id="KW-0808">Transferase</keyword>
<evidence type="ECO:0000259" key="10">
    <source>
        <dbReference type="PROSITE" id="PS51873"/>
    </source>
</evidence>
<accession>A0A0A9DNB9</accession>
<dbReference type="PROSITE" id="PS00518">
    <property type="entry name" value="ZF_RING_1"/>
    <property type="match status" value="1"/>
</dbReference>
<dbReference type="SMART" id="SM00647">
    <property type="entry name" value="IBR"/>
    <property type="match status" value="2"/>
</dbReference>
<proteinExistence type="predicted"/>
<dbReference type="EMBL" id="GBRH01207826">
    <property type="protein sequence ID" value="JAD90069.1"/>
    <property type="molecule type" value="Transcribed_RNA"/>
</dbReference>
<dbReference type="CDD" id="cd22582">
    <property type="entry name" value="BRcat_RBR_unk"/>
    <property type="match status" value="1"/>
</dbReference>
<keyword evidence="7" id="KW-0863">Zinc-finger</keyword>
<dbReference type="EC" id="2.3.2.31" evidence="3"/>
<dbReference type="GO" id="GO:0016567">
    <property type="term" value="P:protein ubiquitination"/>
    <property type="evidence" value="ECO:0007669"/>
    <property type="project" value="InterPro"/>
</dbReference>
<dbReference type="Pfam" id="PF01485">
    <property type="entry name" value="IBR"/>
    <property type="match status" value="2"/>
</dbReference>
<organism evidence="11">
    <name type="scientific">Arundo donax</name>
    <name type="common">Giant reed</name>
    <name type="synonym">Donax arundinaceus</name>
    <dbReference type="NCBI Taxonomy" id="35708"/>
    <lineage>
        <taxon>Eukaryota</taxon>
        <taxon>Viridiplantae</taxon>
        <taxon>Streptophyta</taxon>
        <taxon>Embryophyta</taxon>
        <taxon>Tracheophyta</taxon>
        <taxon>Spermatophyta</taxon>
        <taxon>Magnoliopsida</taxon>
        <taxon>Liliopsida</taxon>
        <taxon>Poales</taxon>
        <taxon>Poaceae</taxon>
        <taxon>PACMAD clade</taxon>
        <taxon>Arundinoideae</taxon>
        <taxon>Arundineae</taxon>
        <taxon>Arundo</taxon>
    </lineage>
</organism>
<sequence length="196" mass="21506">MDMHRASGGCAHAFCGACLAHYIIAKIQDRISIVKCPEEDCGSVLDPELCQGILPREAFEAWGSALCMSMVLVGSNVCYCPFNDCSEIMVDDRGGEVPESECPVCRRLFCAQCGVPWHAGISCAEYEQLAPGDRGKEDLVVLEMAKGKKWRRCPRCKYLVDKHDGCVHITCRCGFQFCYGCGEQWAPSGHGSCHAL</sequence>
<protein>
    <recommendedName>
        <fullName evidence="3">RBR-type E3 ubiquitin transferase</fullName>
        <ecNumber evidence="3">2.3.2.31</ecNumber>
    </recommendedName>
</protein>
<dbReference type="GO" id="GO:0008270">
    <property type="term" value="F:zinc ion binding"/>
    <property type="evidence" value="ECO:0007669"/>
    <property type="project" value="UniProtKB-KW"/>
</dbReference>
<feature type="domain" description="RING-type" evidence="10">
    <location>
        <begin position="1"/>
        <end position="196"/>
    </location>
</feature>
<reference evidence="11" key="2">
    <citation type="journal article" date="2015" name="Data Brief">
        <title>Shoot transcriptome of the giant reed, Arundo donax.</title>
        <authorList>
            <person name="Barrero R.A."/>
            <person name="Guerrero F.D."/>
            <person name="Moolhuijzen P."/>
            <person name="Goolsby J.A."/>
            <person name="Tidwell J."/>
            <person name="Bellgard S.E."/>
            <person name="Bellgard M.I."/>
        </authorList>
    </citation>
    <scope>NUCLEOTIDE SEQUENCE</scope>
    <source>
        <tissue evidence="11">Shoot tissue taken approximately 20 cm above the soil surface</tissue>
    </source>
</reference>
<evidence type="ECO:0000256" key="8">
    <source>
        <dbReference type="ARBA" id="ARBA00022786"/>
    </source>
</evidence>
<dbReference type="AlphaFoldDB" id="A0A0A9DNB9"/>
<evidence type="ECO:0000256" key="2">
    <source>
        <dbReference type="ARBA" id="ARBA00001947"/>
    </source>
</evidence>
<dbReference type="InterPro" id="IPR031127">
    <property type="entry name" value="E3_UB_ligase_RBR"/>
</dbReference>
<keyword evidence="6" id="KW-0677">Repeat</keyword>